<dbReference type="GO" id="GO:0004402">
    <property type="term" value="F:histone acetyltransferase activity"/>
    <property type="evidence" value="ECO:0007669"/>
    <property type="project" value="UniProtKB-UniRule"/>
</dbReference>
<dbReference type="PANTHER" id="PTHR12046">
    <property type="entry name" value="HISTONE ACETYLTRANSFERASE TYPE B CATALYTIC SUBUNIT"/>
    <property type="match status" value="1"/>
</dbReference>
<evidence type="ECO:0000256" key="1">
    <source>
        <dbReference type="ARBA" id="ARBA00004123"/>
    </source>
</evidence>
<evidence type="ECO:0000256" key="3">
    <source>
        <dbReference type="ARBA" id="ARBA00010543"/>
    </source>
</evidence>
<dbReference type="Proteomes" id="UP000190274">
    <property type="component" value="Chromosome A"/>
</dbReference>
<dbReference type="InterPro" id="IPR037113">
    <property type="entry name" value="Hat1_N_sf"/>
</dbReference>
<dbReference type="EC" id="2.3.1.48" evidence="4 14"/>
<feature type="site" description="Interaction with histone H4 N-terminus" evidence="17">
    <location>
        <position position="175"/>
    </location>
</feature>
<keyword evidence="11 14" id="KW-0539">Nucleus</keyword>
<dbReference type="STRING" id="1266660.A0A1G4IPQ9"/>
<evidence type="ECO:0000256" key="10">
    <source>
        <dbReference type="ARBA" id="ARBA00023204"/>
    </source>
</evidence>
<dbReference type="GO" id="GO:0003682">
    <property type="term" value="F:chromatin binding"/>
    <property type="evidence" value="ECO:0007669"/>
    <property type="project" value="EnsemblFungi"/>
</dbReference>
<feature type="domain" description="Histone acetyl transferase HAT1 N-terminal" evidence="18">
    <location>
        <begin position="12"/>
        <end position="163"/>
    </location>
</feature>
<protein>
    <recommendedName>
        <fullName evidence="5 14">Histone acetyltransferase type B catalytic subunit</fullName>
        <ecNumber evidence="4 14">2.3.1.48</ecNumber>
    </recommendedName>
</protein>
<evidence type="ECO:0000256" key="15">
    <source>
        <dbReference type="PIRSR" id="PIRSR038084-1"/>
    </source>
</evidence>
<name>A0A1G4IPQ9_9SACH</name>
<keyword evidence="7 14" id="KW-0808">Transferase</keyword>
<keyword evidence="8" id="KW-0227">DNA damage</keyword>
<dbReference type="InterPro" id="IPR016181">
    <property type="entry name" value="Acyl_CoA_acyltransferase"/>
</dbReference>
<evidence type="ECO:0000313" key="19">
    <source>
        <dbReference type="EMBL" id="SCU78718.1"/>
    </source>
</evidence>
<dbReference type="GO" id="GO:0000123">
    <property type="term" value="C:histone acetyltransferase complex"/>
    <property type="evidence" value="ECO:0007669"/>
    <property type="project" value="EnsemblFungi"/>
</dbReference>
<evidence type="ECO:0000313" key="20">
    <source>
        <dbReference type="Proteomes" id="UP000190274"/>
    </source>
</evidence>
<dbReference type="InterPro" id="IPR017380">
    <property type="entry name" value="Hist_AcTrfase_B-typ_cat-su"/>
</dbReference>
<dbReference type="Pfam" id="PF10394">
    <property type="entry name" value="Hat1_N"/>
    <property type="match status" value="1"/>
</dbReference>
<keyword evidence="6 14" id="KW-0963">Cytoplasm</keyword>
<comment type="catalytic activity">
    <reaction evidence="13 14">
        <text>L-lysyl-[protein] + acetyl-CoA = N(6)-acetyl-L-lysyl-[protein] + CoA + H(+)</text>
        <dbReference type="Rhea" id="RHEA:45948"/>
        <dbReference type="Rhea" id="RHEA-COMP:9752"/>
        <dbReference type="Rhea" id="RHEA-COMP:10731"/>
        <dbReference type="ChEBI" id="CHEBI:15378"/>
        <dbReference type="ChEBI" id="CHEBI:29969"/>
        <dbReference type="ChEBI" id="CHEBI:57287"/>
        <dbReference type="ChEBI" id="CHEBI:57288"/>
        <dbReference type="ChEBI" id="CHEBI:61930"/>
        <dbReference type="EC" id="2.3.1.48"/>
    </reaction>
</comment>
<evidence type="ECO:0000256" key="6">
    <source>
        <dbReference type="ARBA" id="ARBA00022490"/>
    </source>
</evidence>
<feature type="binding site" evidence="16">
    <location>
        <begin position="221"/>
        <end position="223"/>
    </location>
    <ligand>
        <name>acetyl-CoA</name>
        <dbReference type="ChEBI" id="CHEBI:57288"/>
    </ligand>
</feature>
<reference evidence="19 20" key="1">
    <citation type="submission" date="2016-03" db="EMBL/GenBank/DDBJ databases">
        <authorList>
            <person name="Devillers H."/>
        </authorList>
    </citation>
    <scope>NUCLEOTIDE SEQUENCE [LARGE SCALE GENOMIC DNA]</scope>
    <source>
        <strain evidence="19">CBS 10888</strain>
    </source>
</reference>
<dbReference type="GO" id="GO:0006302">
    <property type="term" value="P:double-strand break repair"/>
    <property type="evidence" value="ECO:0007669"/>
    <property type="project" value="EnsemblFungi"/>
</dbReference>
<dbReference type="Gene3D" id="1.10.10.390">
    <property type="match status" value="1"/>
</dbReference>
<dbReference type="Gene3D" id="3.40.630.30">
    <property type="match status" value="1"/>
</dbReference>
<proteinExistence type="inferred from homology"/>
<sequence length="391" mass="45224">MDAASQMKPDAWTVSSNEALKLSLVDEQGAVQFCPIFTYPIFGDSEQIFGYQDLQIFLAFDSITFKPFSNVRYSAKLMDTVDDVQKKILEFLPPNDVVVKDEISWVDMFTKERLSFNLPGSHLRIKSYDIEDEQFAIYKVQLQDPKIKLLHKRMQIFTLFFIESASYIDDEDEGWEIFLTFNVKTKQCIGYSTTYQYWKYTGGPEFDIDANSSATGKISQFLIFPPYQGKGHGSLLYNAIFDIWLGSPSVREITVEDPNESFDILRDRNDFLRLQGTGFAEAIPDQLPLDQEWLKSQRLSLKLEKRQFMRLIEMTLLNKSSLNFRLQVKKRLFEKNFEILSDLDIAARNDKLQSAFISVKEEYESILRSLKSAKRLGADHANSAPKRLKTN</sequence>
<evidence type="ECO:0000256" key="11">
    <source>
        <dbReference type="ARBA" id="ARBA00023242"/>
    </source>
</evidence>
<dbReference type="GO" id="GO:0042393">
    <property type="term" value="F:histone binding"/>
    <property type="evidence" value="ECO:0007669"/>
    <property type="project" value="InterPro"/>
</dbReference>
<evidence type="ECO:0000256" key="16">
    <source>
        <dbReference type="PIRSR" id="PIRSR038084-2"/>
    </source>
</evidence>
<feature type="region of interest" description="Interaction with histone H4 N-terminus" evidence="16">
    <location>
        <begin position="195"/>
        <end position="197"/>
    </location>
</feature>
<keyword evidence="12 14" id="KW-0012">Acyltransferase</keyword>
<accession>A0A1G4IPQ9</accession>
<comment type="subcellular location">
    <subcellularLocation>
        <location evidence="2 14">Cytoplasm</location>
    </subcellularLocation>
    <subcellularLocation>
        <location evidence="1 14">Nucleus</location>
    </subcellularLocation>
</comment>
<dbReference type="GO" id="GO:0005737">
    <property type="term" value="C:cytoplasm"/>
    <property type="evidence" value="ECO:0007669"/>
    <property type="project" value="UniProtKB-SubCell"/>
</dbReference>
<dbReference type="FunFam" id="3.40.630.30:FF:000114">
    <property type="entry name" value="Histone acetyltransferase type B catalytic subunit"/>
    <property type="match status" value="1"/>
</dbReference>
<comment type="function">
    <text evidence="14">Catalytic component of the histone acetylase B (HAT-B) complex. Has intrinsic substrate specificity that modifies lysine in recognition sequence GXGKXG. Involved in DNA double-strand break repair.</text>
</comment>
<evidence type="ECO:0000256" key="12">
    <source>
        <dbReference type="ARBA" id="ARBA00023315"/>
    </source>
</evidence>
<evidence type="ECO:0000256" key="8">
    <source>
        <dbReference type="ARBA" id="ARBA00022763"/>
    </source>
</evidence>
<dbReference type="Gene3D" id="3.90.360.10">
    <property type="entry name" value="Histone acetyl transferase 1 (HAT1), N-terminal domain"/>
    <property type="match status" value="1"/>
</dbReference>
<organism evidence="19 20">
    <name type="scientific">Lachancea dasiensis</name>
    <dbReference type="NCBI Taxonomy" id="1072105"/>
    <lineage>
        <taxon>Eukaryota</taxon>
        <taxon>Fungi</taxon>
        <taxon>Dikarya</taxon>
        <taxon>Ascomycota</taxon>
        <taxon>Saccharomycotina</taxon>
        <taxon>Saccharomycetes</taxon>
        <taxon>Saccharomycetales</taxon>
        <taxon>Saccharomycetaceae</taxon>
        <taxon>Lachancea</taxon>
    </lineage>
</organism>
<evidence type="ECO:0000256" key="5">
    <source>
        <dbReference type="ARBA" id="ARBA00021268"/>
    </source>
</evidence>
<dbReference type="PIRSF" id="PIRSF038084">
    <property type="entry name" value="HAT-B_cat"/>
    <property type="match status" value="1"/>
</dbReference>
<comment type="similarity">
    <text evidence="3 14">Belongs to the HAT1 family.</text>
</comment>
<feature type="region of interest" description="Interaction with histone H4 N-terminus" evidence="16">
    <location>
        <begin position="44"/>
        <end position="46"/>
    </location>
</feature>
<evidence type="ECO:0000256" key="2">
    <source>
        <dbReference type="ARBA" id="ARBA00004496"/>
    </source>
</evidence>
<dbReference type="GO" id="GO:0031509">
    <property type="term" value="P:subtelomeric heterochromatin formation"/>
    <property type="evidence" value="ECO:0007669"/>
    <property type="project" value="EnsemblFungi"/>
</dbReference>
<keyword evidence="20" id="KW-1185">Reference proteome</keyword>
<comment type="subunit">
    <text evidence="14">Component of the HAT-B complex composed of at least HAT1 and HAT2. The HAT-B complex binds to histone H4 tail.</text>
</comment>
<dbReference type="Pfam" id="PF21184">
    <property type="entry name" value="HAT1_C_fung"/>
    <property type="match status" value="1"/>
</dbReference>
<evidence type="ECO:0000256" key="14">
    <source>
        <dbReference type="PIRNR" id="PIRNR038084"/>
    </source>
</evidence>
<gene>
    <name evidence="19" type="ORF">LADA_0A07096G</name>
</gene>
<dbReference type="AlphaFoldDB" id="A0A1G4IPQ9"/>
<dbReference type="GO" id="GO:0005634">
    <property type="term" value="C:nucleus"/>
    <property type="evidence" value="ECO:0007669"/>
    <property type="project" value="UniProtKB-SubCell"/>
</dbReference>
<dbReference type="InterPro" id="IPR013523">
    <property type="entry name" value="Hist_AcTrfase_HAT1_C"/>
</dbReference>
<dbReference type="OrthoDB" id="10253098at2759"/>
<dbReference type="SUPFAM" id="SSF55729">
    <property type="entry name" value="Acyl-CoA N-acyltransferases (Nat)"/>
    <property type="match status" value="1"/>
</dbReference>
<keyword evidence="10" id="KW-0234">DNA repair</keyword>
<feature type="binding site" evidence="16">
    <location>
        <begin position="228"/>
        <end position="234"/>
    </location>
    <ligand>
        <name>acetyl-CoA</name>
        <dbReference type="ChEBI" id="CHEBI:57288"/>
    </ligand>
</feature>
<dbReference type="EMBL" id="LT598460">
    <property type="protein sequence ID" value="SCU78718.1"/>
    <property type="molecule type" value="Genomic_DNA"/>
</dbReference>
<evidence type="ECO:0000256" key="4">
    <source>
        <dbReference type="ARBA" id="ARBA00013184"/>
    </source>
</evidence>
<evidence type="ECO:0000256" key="9">
    <source>
        <dbReference type="ARBA" id="ARBA00022853"/>
    </source>
</evidence>
<evidence type="ECO:0000259" key="18">
    <source>
        <dbReference type="Pfam" id="PF10394"/>
    </source>
</evidence>
<keyword evidence="9" id="KW-0156">Chromatin regulator</keyword>
<evidence type="ECO:0000256" key="13">
    <source>
        <dbReference type="ARBA" id="ARBA00048017"/>
    </source>
</evidence>
<feature type="binding site" evidence="16">
    <location>
        <position position="259"/>
    </location>
    <ligand>
        <name>acetyl-CoA</name>
        <dbReference type="ChEBI" id="CHEBI:57288"/>
    </ligand>
</feature>
<evidence type="ECO:0000256" key="7">
    <source>
        <dbReference type="ARBA" id="ARBA00022679"/>
    </source>
</evidence>
<evidence type="ECO:0000256" key="17">
    <source>
        <dbReference type="PIRSR" id="PIRSR038084-3"/>
    </source>
</evidence>
<dbReference type="InterPro" id="IPR019467">
    <property type="entry name" value="Hat1_N"/>
</dbReference>
<feature type="binding site" evidence="16">
    <location>
        <position position="268"/>
    </location>
    <ligand>
        <name>acetyl-CoA</name>
        <dbReference type="ChEBI" id="CHEBI:57288"/>
    </ligand>
</feature>
<dbReference type="GO" id="GO:0000781">
    <property type="term" value="C:chromosome, telomeric region"/>
    <property type="evidence" value="ECO:0007669"/>
    <property type="project" value="GOC"/>
</dbReference>
<feature type="active site" description="Proton donor/acceptor" evidence="15">
    <location>
        <position position="256"/>
    </location>
</feature>